<keyword evidence="2" id="KW-1185">Reference proteome</keyword>
<evidence type="ECO:0000313" key="1">
    <source>
        <dbReference type="EMBL" id="GMF14998.1"/>
    </source>
</evidence>
<sequence>MKRGKAHSFRELSLNVLANYPELIFRQVEANQLHICHNLDDKHHVFSLSKGFTCQIEHTWGFHTTTVQWDPNVQSVEAAVANYLKVPAHTINCTPHPWIHQMRPQWVGKRRWRQSSQRYKKLMNAKRDELAAEAKNKIQQNLALDHEQAAKALDGLEWKQVYRMEEVQAYHTQKLAKIKLKRLRIWAGKELGYHCAALGCDTAKTWGTLHLAWYCPEAQDFWDVLRGRWRHQGRRRRGAVEASEAAVKAIFGCKLQTLPRWIAQWGKPEQVERWEDLFAVALDMWRLSVTMTLTAIWRRNVDRVHPDGRRALTIDEATSGARAVIVEAFARYRYGLHPVTKRTVTKLQVAEFIGAQWRSEGSEQTQGHNGASDE</sequence>
<accession>A0A9W6TM60</accession>
<name>A0A9W6TM60_9STRA</name>
<organism evidence="1 2">
    <name type="scientific">Phytophthora fragariaefolia</name>
    <dbReference type="NCBI Taxonomy" id="1490495"/>
    <lineage>
        <taxon>Eukaryota</taxon>
        <taxon>Sar</taxon>
        <taxon>Stramenopiles</taxon>
        <taxon>Oomycota</taxon>
        <taxon>Peronosporomycetes</taxon>
        <taxon>Peronosporales</taxon>
        <taxon>Peronosporaceae</taxon>
        <taxon>Phytophthora</taxon>
    </lineage>
</organism>
<gene>
    <name evidence="1" type="ORF">Pfra01_000025800</name>
</gene>
<dbReference type="EMBL" id="BSXT01000020">
    <property type="protein sequence ID" value="GMF14998.1"/>
    <property type="molecule type" value="Genomic_DNA"/>
</dbReference>
<protein>
    <submittedName>
        <fullName evidence="1">Unnamed protein product</fullName>
    </submittedName>
</protein>
<reference evidence="1" key="1">
    <citation type="submission" date="2023-04" db="EMBL/GenBank/DDBJ databases">
        <title>Phytophthora fragariaefolia NBRC 109709.</title>
        <authorList>
            <person name="Ichikawa N."/>
            <person name="Sato H."/>
            <person name="Tonouchi N."/>
        </authorList>
    </citation>
    <scope>NUCLEOTIDE SEQUENCE</scope>
    <source>
        <strain evidence="1">NBRC 109709</strain>
    </source>
</reference>
<dbReference type="Proteomes" id="UP001165121">
    <property type="component" value="Unassembled WGS sequence"/>
</dbReference>
<proteinExistence type="predicted"/>
<dbReference type="OrthoDB" id="129511at2759"/>
<comment type="caution">
    <text evidence="1">The sequence shown here is derived from an EMBL/GenBank/DDBJ whole genome shotgun (WGS) entry which is preliminary data.</text>
</comment>
<dbReference type="AlphaFoldDB" id="A0A9W6TM60"/>
<evidence type="ECO:0000313" key="2">
    <source>
        <dbReference type="Proteomes" id="UP001165121"/>
    </source>
</evidence>